<name>A0AAD6VFR0_9AGAR</name>
<dbReference type="EMBL" id="JARJCW010000042">
    <property type="protein sequence ID" value="KAJ7205811.1"/>
    <property type="molecule type" value="Genomic_DNA"/>
</dbReference>
<dbReference type="Proteomes" id="UP001219525">
    <property type="component" value="Unassembled WGS sequence"/>
</dbReference>
<accession>A0AAD6VFR0</accession>
<evidence type="ECO:0000313" key="2">
    <source>
        <dbReference type="Proteomes" id="UP001219525"/>
    </source>
</evidence>
<reference evidence="1" key="1">
    <citation type="submission" date="2023-03" db="EMBL/GenBank/DDBJ databases">
        <title>Massive genome expansion in bonnet fungi (Mycena s.s.) driven by repeated elements and novel gene families across ecological guilds.</title>
        <authorList>
            <consortium name="Lawrence Berkeley National Laboratory"/>
            <person name="Harder C.B."/>
            <person name="Miyauchi S."/>
            <person name="Viragh M."/>
            <person name="Kuo A."/>
            <person name="Thoen E."/>
            <person name="Andreopoulos B."/>
            <person name="Lu D."/>
            <person name="Skrede I."/>
            <person name="Drula E."/>
            <person name="Henrissat B."/>
            <person name="Morin E."/>
            <person name="Kohler A."/>
            <person name="Barry K."/>
            <person name="LaButti K."/>
            <person name="Morin E."/>
            <person name="Salamov A."/>
            <person name="Lipzen A."/>
            <person name="Mereny Z."/>
            <person name="Hegedus B."/>
            <person name="Baldrian P."/>
            <person name="Stursova M."/>
            <person name="Weitz H."/>
            <person name="Taylor A."/>
            <person name="Grigoriev I.V."/>
            <person name="Nagy L.G."/>
            <person name="Martin F."/>
            <person name="Kauserud H."/>
        </authorList>
    </citation>
    <scope>NUCLEOTIDE SEQUENCE</scope>
    <source>
        <strain evidence="1">9144</strain>
    </source>
</reference>
<proteinExistence type="predicted"/>
<evidence type="ECO:0000313" key="1">
    <source>
        <dbReference type="EMBL" id="KAJ7205811.1"/>
    </source>
</evidence>
<gene>
    <name evidence="1" type="ORF">GGX14DRAFT_397507</name>
</gene>
<keyword evidence="2" id="KW-1185">Reference proteome</keyword>
<protein>
    <submittedName>
        <fullName evidence="1">Uncharacterized protein</fullName>
    </submittedName>
</protein>
<dbReference type="AlphaFoldDB" id="A0AAD6VFR0"/>
<sequence>MLQERTILYHCVAVEVEHVHRMPEIESTLPSPLQPPAGFHMHCSFPVWNNYFNLLFDPESGQDLEKILRSDTNPDKISTSAKREVRTRFGQDGFSYPTSWGINQGPGAGNEIIKLKLSKVFNYDNYKHTFGVDLDDGLGPAGDVDGRAQLSPPKRLVLSYLSREILMHGGGSLLRAQPNAVGPN</sequence>
<comment type="caution">
    <text evidence="1">The sequence shown here is derived from an EMBL/GenBank/DDBJ whole genome shotgun (WGS) entry which is preliminary data.</text>
</comment>
<organism evidence="1 2">
    <name type="scientific">Mycena pura</name>
    <dbReference type="NCBI Taxonomy" id="153505"/>
    <lineage>
        <taxon>Eukaryota</taxon>
        <taxon>Fungi</taxon>
        <taxon>Dikarya</taxon>
        <taxon>Basidiomycota</taxon>
        <taxon>Agaricomycotina</taxon>
        <taxon>Agaricomycetes</taxon>
        <taxon>Agaricomycetidae</taxon>
        <taxon>Agaricales</taxon>
        <taxon>Marasmiineae</taxon>
        <taxon>Mycenaceae</taxon>
        <taxon>Mycena</taxon>
    </lineage>
</organism>